<feature type="compositionally biased region" description="Gly residues" evidence="5">
    <location>
        <begin position="403"/>
        <end position="432"/>
    </location>
</feature>
<accession>A0ABV2F9T1</accession>
<feature type="domain" description="SLH" evidence="7">
    <location>
        <begin position="34"/>
        <end position="97"/>
    </location>
</feature>
<evidence type="ECO:0000313" key="9">
    <source>
        <dbReference type="EMBL" id="MET3548412.1"/>
    </source>
</evidence>
<feature type="domain" description="SLH" evidence="7">
    <location>
        <begin position="157"/>
        <end position="217"/>
    </location>
</feature>
<organism evidence="9 10">
    <name type="scientific">Paenibacillus favisporus</name>
    <dbReference type="NCBI Taxonomy" id="221028"/>
    <lineage>
        <taxon>Bacteria</taxon>
        <taxon>Bacillati</taxon>
        <taxon>Bacillota</taxon>
        <taxon>Bacilli</taxon>
        <taxon>Bacillales</taxon>
        <taxon>Paenibacillaceae</taxon>
        <taxon>Paenibacillus</taxon>
    </lineage>
</organism>
<feature type="region of interest" description="Disordered" evidence="5">
    <location>
        <begin position="379"/>
        <end position="436"/>
    </location>
</feature>
<comment type="similarity">
    <text evidence="1 4">Belongs to the glycosyl hydrolase 26 family.</text>
</comment>
<feature type="signal peptide" evidence="6">
    <location>
        <begin position="1"/>
        <end position="28"/>
    </location>
</feature>
<sequence length="1493" mass="156974">MKKSSKWLGTTLSAVLIASLVSPAYGSAAVQADRSGMTAKDLTGHWAQASVQKWLSSGLIQGYPDHTFRPNAEITRAEFVSLINHLFGFTAQSKEAYADVPADSWFASAFSIAREAGYYTGYPGNSAKPGEPLTRQDAAVLLARAFEFSGNGTASTLNYPDQEHIGVYAREAVQALSGYFQGYPNGTFRPEVPITRAEIVTLIDKLVSAYYPAAGTYTAGKIQSSAVVNHGGVILKDAVIQGNLYLAPGIGDGEVTLDHVTVQGTTFVEGGGAHTVIVKNSDLGSVLVNRRDGQVHVQLSGTTHIGQLAANSPSKLDAGDSSSIDSAEFNQPVQLSLGAGSSIASLTVNPSAAGTAITGTGSIKQAVIQGSGVTLNGKALPPGTTSISGGAANASPAPSGSTGTTGAGGSPSGSTGGGSSSGGNGNGSGGGPVENVTTVNLTDAAATDRTKSLFVYLNQLRGKNILFGQQHATTEGMSITAKDGTQSDTFNSVGAYPGLFGWDTLSLEGKEKPGVAGNAEQSRDNLVAVMKKAYADGGVLTLSSHMPNFVTGGDFYDTKGNVVSHILPGGDKNAAYNAFLDQIADFALHLKTDDGRPIPVIFRPFHEQSGSWFWWGAAFTTTDEYKEIYRYTVEYLRDKKGVHNFLYAYSPGGGFGDSADTYLKTYPGEDYVDILGFDSYYNGEGDSWFNGVKTEAKTVSNIADSRGKVAAFTEFGYQKMKVSGNTTPDFYTKLADTLKSDPDAKKMAFMLTWANFGPDSIYVPYPTGDPNQEHEMLPDFKKYYQDAYTLFSDGVIGAYDKKVNTASEKGFMHIASPTAQSTIKEASTTIRVRVLNETPDRVVYSVQGSDTEYPMTLNPDSGYYEVQWTPAAEQNGKTADITVKVYGSSGAVLHEQTNTVFVKIGEVLAGAYTFDTAADTEGIQYNGEYTSSSEGTNDGSAAYSDFNGGSLKISAPHLNGTDSWQELKLELKNAKAKAGASSLAGIQRVKMDVWVPAAAGASSEQASLRAIGQLPPDWTNKYGMDTTYSSFVSLPKETIDGVEYVKFSPTIDFTNADALAAADDIALSIVGSALQSDGDTLPVYVDNIRLYSAYAESSGDPSVVDDFESYLGSSDALASKFVHAGGDPAGAALDGTHKHGGSYGLKYTYTLAGSGYAGITKAMNGADWSGYNALQFWYQPDGQGQKLVMQINADGKTYEYYPDTKTTEAALITAPFNEFKPANGATGTLTKTNLKNVQAFSIYTNAVPDGNRLTSSMYFDDIHALLDPNAGTVPSGSAGGGTAPGVLFDFNSSIAGWSLNDDTLGAGNLANPEDGGSKVLSADFPSAGAADKHFELTYMSDQDLSQGSTLMVRARVAGGTAKAKLFIKTGSNWAWASTDEVELTGEYQWIKLNLNGKDANGAAIDKTLIKAIGLQIASPSGEGTMTVYVDDVTLDEKGLDSMVNGGTEVNEDGAASNTGSDVAGFSEAGNATDEGTNSQGTVSEGGENEGTHE</sequence>
<feature type="active site" description="Nucleophile" evidence="4">
    <location>
        <position position="714"/>
    </location>
</feature>
<evidence type="ECO:0000256" key="4">
    <source>
        <dbReference type="PROSITE-ProRule" id="PRU01100"/>
    </source>
</evidence>
<dbReference type="InterPro" id="IPR049475">
    <property type="entry name" value="Mann_GBD_bact"/>
</dbReference>
<dbReference type="InterPro" id="IPR051465">
    <property type="entry name" value="Cell_Envelope_Struct_Comp"/>
</dbReference>
<feature type="domain" description="GH26" evidence="8">
    <location>
        <begin position="448"/>
        <end position="793"/>
    </location>
</feature>
<dbReference type="Gene3D" id="2.60.40.10">
    <property type="entry name" value="Immunoglobulins"/>
    <property type="match status" value="1"/>
</dbReference>
<dbReference type="Proteomes" id="UP001549098">
    <property type="component" value="Unassembled WGS sequence"/>
</dbReference>
<evidence type="ECO:0000256" key="1">
    <source>
        <dbReference type="ARBA" id="ARBA00007754"/>
    </source>
</evidence>
<dbReference type="PROSITE" id="PS51764">
    <property type="entry name" value="GH26"/>
    <property type="match status" value="1"/>
</dbReference>
<evidence type="ECO:0000259" key="8">
    <source>
        <dbReference type="PROSITE" id="PS51764"/>
    </source>
</evidence>
<evidence type="ECO:0000259" key="7">
    <source>
        <dbReference type="PROSITE" id="PS51272"/>
    </source>
</evidence>
<evidence type="ECO:0000256" key="6">
    <source>
        <dbReference type="SAM" id="SignalP"/>
    </source>
</evidence>
<dbReference type="PANTHER" id="PTHR43308">
    <property type="entry name" value="OUTER MEMBRANE PROTEIN ALPHA-RELATED"/>
    <property type="match status" value="1"/>
</dbReference>
<dbReference type="InterPro" id="IPR022790">
    <property type="entry name" value="GH26_dom"/>
</dbReference>
<keyword evidence="3 4" id="KW-0326">Glycosidase</keyword>
<keyword evidence="6" id="KW-0732">Signal</keyword>
<keyword evidence="2 4" id="KW-0378">Hydrolase</keyword>
<feature type="chain" id="PRO_5046277998" evidence="6">
    <location>
        <begin position="29"/>
        <end position="1493"/>
    </location>
</feature>
<dbReference type="Gene3D" id="3.20.20.80">
    <property type="entry name" value="Glycosidases"/>
    <property type="match status" value="1"/>
</dbReference>
<protein>
    <submittedName>
        <fullName evidence="9">Mannan endo-1,4-beta-mannosidase</fullName>
        <ecNumber evidence="9">3.2.1.78</ecNumber>
    </submittedName>
</protein>
<evidence type="ECO:0000256" key="2">
    <source>
        <dbReference type="ARBA" id="ARBA00022801"/>
    </source>
</evidence>
<dbReference type="Pfam" id="PF09212">
    <property type="entry name" value="CBM27"/>
    <property type="match status" value="1"/>
</dbReference>
<evidence type="ECO:0000256" key="3">
    <source>
        <dbReference type="ARBA" id="ARBA00023295"/>
    </source>
</evidence>
<dbReference type="InterPro" id="IPR015295">
    <property type="entry name" value="CBM27"/>
</dbReference>
<evidence type="ECO:0000313" key="10">
    <source>
        <dbReference type="Proteomes" id="UP001549098"/>
    </source>
</evidence>
<dbReference type="InterPro" id="IPR001119">
    <property type="entry name" value="SLH_dom"/>
</dbReference>
<dbReference type="PROSITE" id="PS51272">
    <property type="entry name" value="SLH"/>
    <property type="match status" value="3"/>
</dbReference>
<dbReference type="SUPFAM" id="SSF49785">
    <property type="entry name" value="Galactose-binding domain-like"/>
    <property type="match status" value="3"/>
</dbReference>
<comment type="caution">
    <text evidence="9">The sequence shown here is derived from an EMBL/GenBank/DDBJ whole genome shotgun (WGS) entry which is preliminary data.</text>
</comment>
<name>A0ABV2F9T1_9BACL</name>
<dbReference type="SUPFAM" id="SSF51445">
    <property type="entry name" value="(Trans)glycosidases"/>
    <property type="match status" value="1"/>
</dbReference>
<dbReference type="Pfam" id="PF03425">
    <property type="entry name" value="CBM_11"/>
    <property type="match status" value="1"/>
</dbReference>
<dbReference type="Gene3D" id="2.60.120.260">
    <property type="entry name" value="Galactose-binding domain-like"/>
    <property type="match status" value="2"/>
</dbReference>
<feature type="compositionally biased region" description="Low complexity" evidence="5">
    <location>
        <begin position="388"/>
        <end position="402"/>
    </location>
</feature>
<reference evidence="9 10" key="1">
    <citation type="submission" date="2024-06" db="EMBL/GenBank/DDBJ databases">
        <title>Genomic Encyclopedia of Type Strains, Phase IV (KMG-IV): sequencing the most valuable type-strain genomes for metagenomic binning, comparative biology and taxonomic classification.</title>
        <authorList>
            <person name="Goeker M."/>
        </authorList>
    </citation>
    <scope>NUCLEOTIDE SEQUENCE [LARGE SCALE GENOMIC DNA]</scope>
    <source>
        <strain evidence="9 10">DSM 17253</strain>
    </source>
</reference>
<dbReference type="RefSeq" id="WP_354500794.1">
    <property type="nucleotide sequence ID" value="NZ_JBEPLV010000006.1"/>
</dbReference>
<dbReference type="Pfam" id="PF00395">
    <property type="entry name" value="SLH"/>
    <property type="match status" value="3"/>
</dbReference>
<dbReference type="GO" id="GO:0016985">
    <property type="term" value="F:mannan endo-1,4-beta-mannosidase activity"/>
    <property type="evidence" value="ECO:0007669"/>
    <property type="project" value="UniProtKB-EC"/>
</dbReference>
<dbReference type="Pfam" id="PF02156">
    <property type="entry name" value="Glyco_hydro_26"/>
    <property type="match status" value="1"/>
</dbReference>
<dbReference type="Gene3D" id="2.60.120.430">
    <property type="entry name" value="Galactose-binding lectin"/>
    <property type="match status" value="1"/>
</dbReference>
<dbReference type="InterPro" id="IPR000805">
    <property type="entry name" value="Glyco_hydro_26"/>
</dbReference>
<dbReference type="PANTHER" id="PTHR43308:SF5">
    <property type="entry name" value="S-LAYER PROTEIN _ PEPTIDOGLYCAN ENDO-BETA-N-ACETYLGLUCOSAMINIDASE"/>
    <property type="match status" value="1"/>
</dbReference>
<feature type="domain" description="SLH" evidence="7">
    <location>
        <begin position="98"/>
        <end position="156"/>
    </location>
</feature>
<feature type="active site" description="Proton donor" evidence="4">
    <location>
        <position position="607"/>
    </location>
</feature>
<evidence type="ECO:0000256" key="5">
    <source>
        <dbReference type="SAM" id="MobiDB-lite"/>
    </source>
</evidence>
<proteinExistence type="inferred from homology"/>
<dbReference type="InterPro" id="IPR008979">
    <property type="entry name" value="Galactose-bd-like_sf"/>
</dbReference>
<dbReference type="EMBL" id="JBEPLV010000006">
    <property type="protein sequence ID" value="MET3548412.1"/>
    <property type="molecule type" value="Genomic_DNA"/>
</dbReference>
<feature type="region of interest" description="Disordered" evidence="5">
    <location>
        <begin position="1439"/>
        <end position="1493"/>
    </location>
</feature>
<dbReference type="Pfam" id="PF21253">
    <property type="entry name" value="Mann_GBD_bact"/>
    <property type="match status" value="1"/>
</dbReference>
<dbReference type="InterPro" id="IPR005087">
    <property type="entry name" value="CBM11"/>
</dbReference>
<dbReference type="InterPro" id="IPR013783">
    <property type="entry name" value="Ig-like_fold"/>
</dbReference>
<dbReference type="InterPro" id="IPR017853">
    <property type="entry name" value="GH"/>
</dbReference>
<gene>
    <name evidence="9" type="ORF">ABID47_005042</name>
</gene>
<feature type="compositionally biased region" description="Polar residues" evidence="5">
    <location>
        <begin position="1473"/>
        <end position="1482"/>
    </location>
</feature>
<dbReference type="PRINTS" id="PR00739">
    <property type="entry name" value="GLHYDRLASE26"/>
</dbReference>
<keyword evidence="10" id="KW-1185">Reference proteome</keyword>
<dbReference type="EC" id="3.2.1.78" evidence="9"/>